<accession>A0A6C0CAR8</accession>
<protein>
    <submittedName>
        <fullName evidence="2">Uncharacterized protein</fullName>
    </submittedName>
</protein>
<dbReference type="EMBL" id="MN739366">
    <property type="protein sequence ID" value="QHT01202.1"/>
    <property type="molecule type" value="Genomic_DNA"/>
</dbReference>
<evidence type="ECO:0000313" key="2">
    <source>
        <dbReference type="EMBL" id="QHT01202.1"/>
    </source>
</evidence>
<sequence>MEIALIAAMGFVGYYLNDNDHNTNDDKRKKSKILSNDVPDGFDVYNQNRLSLSEEKEKVFAGISYNKSQDPRNTNIIPNYYNQLGPLINRSRLDKSAKQARNINQLYDADEDLDDIYSDDLSSSYSTKAETPNNVFKANYYDRDHRLLSDLYEEHQEQNRQKPLVIPGVAKVQRKTFVDPATNRPVNTPKKFRTDSDIFVVESFGKTKPVADWQLDSNGEDPDLLSVSESLTDNSDALRKILTGKPKHPKGEFGLGSPESQKKYKRLIGVKPDYQVQILDDENAKYPRYKGVPETSYPQIKEFNEQFPQFREIEDVPEIVPDYPSYIAQFDEQTYDTNGLPSAPNDIFNTSNKVQLSDLERQLSYDGGWTQYDQKGSMAYGIVPDNELIHDNMMPYFSRKTGYGTNDLLNTHAMDYKKELFTGNLSSEWHKKNEIPRMFPVVADAGYVYGTPIRPEGEESRYQIGRWYQNESLKDPERITPGLNLNYNEIGTGGYNEMVRVLPKTVDELRTTNNPKESYEGRTIMGMKGQARAVQAEVISYRPDGFKVTTEADLLPKSVDVSGPKTRDNYVMKETDRANQQMEYTGGAFTNAGAVDQNMPEYMRSKVKNTTKATFTLPKPLQKFAKGETEFNPNFNSYENFSTIRSTTEQKEHMGIASSATNGFTNIQDNAKETIKQSTATVAHNVGLAKSNTMRGTVHAMDVANPTIQEMTIENQLNPHATSLNTGHGVYNSDLARTTTRESTESAVEPNNATSDFNIYANYLDSPKITLKQTVVQIPQNTQVLAIGQQQGATEYQDLARPTIGETTVNIPYQTMTVPVNRQQGAVGYSDTARQTIKSTTSNIPQQTMTAPVGQQQRTPNLQDKARTTTNESTNSINRESFVTPVNQQQRTSNYTQNAKTTLKQDTVQIQQNTFSVPVDQAQGARGYQDTAKPTLKSVTTQIQQNTFAVPVGQSQRTSNYQDNARTTIGESTNSIQRETFINMSNQHQRTSNYTDNARATLKSITGQVQQNTFSAPVDQAQGARGYSDVAKTTQKEGVQIPYPMRAAATGQSIHSNLQDVAKTTQKEGVQITYPVRAAATGQSIHSNLQDVAKTTQKEGVQIPYPVRAAATGQSIHSNLQDIAKMTQKEGVQIPYPTRAAATGQSIHSNLQDVAKTTQKEGTQTPAMMRTTATCQSIHSNLQDVAKMTQKEGIQIPYPTRAAATNQSIRTNLQDIAKTTTKEGTIDQEFVGMPTNDVNSKGYGYITEKPYVPNTTRQFTGQEMFVNGPEGDDKPRSYCDAYNAKRDDRKEMTQVYHAPTLSNVDLGPNKDMSMSYVRDDNNRTASLIMGSSVNNNLDRPVQQGSVSAPKLNVPATMYMNPGLAAQLNNNPYNIPYYGTYKIN</sequence>
<evidence type="ECO:0000256" key="1">
    <source>
        <dbReference type="SAM" id="MobiDB-lite"/>
    </source>
</evidence>
<feature type="region of interest" description="Disordered" evidence="1">
    <location>
        <begin position="848"/>
        <end position="874"/>
    </location>
</feature>
<organism evidence="2">
    <name type="scientific">viral metagenome</name>
    <dbReference type="NCBI Taxonomy" id="1070528"/>
    <lineage>
        <taxon>unclassified sequences</taxon>
        <taxon>metagenomes</taxon>
        <taxon>organismal metagenomes</taxon>
    </lineage>
</organism>
<reference evidence="2" key="1">
    <citation type="journal article" date="2020" name="Nature">
        <title>Giant virus diversity and host interactions through global metagenomics.</title>
        <authorList>
            <person name="Schulz F."/>
            <person name="Roux S."/>
            <person name="Paez-Espino D."/>
            <person name="Jungbluth S."/>
            <person name="Walsh D.A."/>
            <person name="Denef V.J."/>
            <person name="McMahon K.D."/>
            <person name="Konstantinidis K.T."/>
            <person name="Eloe-Fadrosh E.A."/>
            <person name="Kyrpides N.C."/>
            <person name="Woyke T."/>
        </authorList>
    </citation>
    <scope>NUCLEOTIDE SEQUENCE</scope>
    <source>
        <strain evidence="2">GVMAG-M-3300020192-26</strain>
    </source>
</reference>
<name>A0A6C0CAR8_9ZZZZ</name>
<proteinExistence type="predicted"/>